<evidence type="ECO:0000256" key="3">
    <source>
        <dbReference type="ARBA" id="ARBA00023163"/>
    </source>
</evidence>
<reference evidence="5 6" key="1">
    <citation type="submission" date="2019-07" db="EMBL/GenBank/DDBJ databases">
        <authorList>
            <person name="Brisse S."/>
            <person name="Rodrigues C."/>
            <person name="Thorpe H."/>
        </authorList>
    </citation>
    <scope>NUCLEOTIDE SEQUENCE [LARGE SCALE GENOMIC DNA]</scope>
    <source>
        <strain evidence="5">SB6408</strain>
    </source>
</reference>
<evidence type="ECO:0000256" key="1">
    <source>
        <dbReference type="ARBA" id="ARBA00023015"/>
    </source>
</evidence>
<dbReference type="InterPro" id="IPR050204">
    <property type="entry name" value="AraC_XylS_family_regulators"/>
</dbReference>
<organism evidence="5 6">
    <name type="scientific">Klebsiella spallanzanii</name>
    <dbReference type="NCBI Taxonomy" id="2587528"/>
    <lineage>
        <taxon>Bacteria</taxon>
        <taxon>Pseudomonadati</taxon>
        <taxon>Pseudomonadota</taxon>
        <taxon>Gammaproteobacteria</taxon>
        <taxon>Enterobacterales</taxon>
        <taxon>Enterobacteriaceae</taxon>
        <taxon>Klebsiella/Raoultella group</taxon>
        <taxon>Klebsiella</taxon>
    </lineage>
</organism>
<evidence type="ECO:0000313" key="5">
    <source>
        <dbReference type="EMBL" id="VUS30131.1"/>
    </source>
</evidence>
<evidence type="ECO:0000313" key="6">
    <source>
        <dbReference type="Proteomes" id="UP000318370"/>
    </source>
</evidence>
<dbReference type="Proteomes" id="UP000318370">
    <property type="component" value="Unassembled WGS sequence"/>
</dbReference>
<dbReference type="SMART" id="SM00342">
    <property type="entry name" value="HTH_ARAC"/>
    <property type="match status" value="1"/>
</dbReference>
<gene>
    <name evidence="5" type="primary">btr_1</name>
    <name evidence="5" type="ORF">SB6408_00267</name>
</gene>
<accession>A0A564HCA8</accession>
<dbReference type="EMBL" id="CABGHF010000001">
    <property type="protein sequence ID" value="VUS30131.1"/>
    <property type="molecule type" value="Genomic_DNA"/>
</dbReference>
<dbReference type="GO" id="GO:0043565">
    <property type="term" value="F:sequence-specific DNA binding"/>
    <property type="evidence" value="ECO:0007669"/>
    <property type="project" value="InterPro"/>
</dbReference>
<dbReference type="SUPFAM" id="SSF46689">
    <property type="entry name" value="Homeodomain-like"/>
    <property type="match status" value="2"/>
</dbReference>
<dbReference type="InterPro" id="IPR018060">
    <property type="entry name" value="HTH_AraC"/>
</dbReference>
<sequence length="304" mass="34468">MLKTEPPRTRVLVSNSPSGELRPFINSMNIHISSHNAPWDEFLSAELVRIEPGEMEQCYIRRATIVQPMADDAVGITRFDAAVRHHSHDDIHIDPSGSLTGARWTRPLNILFLMPSELTFQRVLHALYRPPTQLELIRTSYAQDAPLRPIGQAILAECHSGFPSGRIYGESLALALAARLVSHYSRHHVQLPDTQDGLPAWRLRQVVEFVEDNLGQPLSLTELARVAQFSEYHFSRMFKRSTGLTPHRYVTERRIARARTLLANSNLPLHEISAMLDFGDQSHMTTVFKRLTGITPGQFRKNAR</sequence>
<dbReference type="InterPro" id="IPR009057">
    <property type="entry name" value="Homeodomain-like_sf"/>
</dbReference>
<name>A0A564HCA8_9ENTR</name>
<dbReference type="PROSITE" id="PS01124">
    <property type="entry name" value="HTH_ARAC_FAMILY_2"/>
    <property type="match status" value="1"/>
</dbReference>
<evidence type="ECO:0000256" key="2">
    <source>
        <dbReference type="ARBA" id="ARBA00023125"/>
    </source>
</evidence>
<dbReference type="PANTHER" id="PTHR46796:SF6">
    <property type="entry name" value="ARAC SUBFAMILY"/>
    <property type="match status" value="1"/>
</dbReference>
<dbReference type="GO" id="GO:0003700">
    <property type="term" value="F:DNA-binding transcription factor activity"/>
    <property type="evidence" value="ECO:0007669"/>
    <property type="project" value="InterPro"/>
</dbReference>
<dbReference type="AlphaFoldDB" id="A0A564HCA8"/>
<dbReference type="Pfam" id="PF12833">
    <property type="entry name" value="HTH_18"/>
    <property type="match status" value="1"/>
</dbReference>
<proteinExistence type="predicted"/>
<dbReference type="PANTHER" id="PTHR46796">
    <property type="entry name" value="HTH-TYPE TRANSCRIPTIONAL ACTIVATOR RHAS-RELATED"/>
    <property type="match status" value="1"/>
</dbReference>
<protein>
    <submittedName>
        <fullName evidence="5">HTH-type transcriptional activator Btr</fullName>
    </submittedName>
</protein>
<keyword evidence="1" id="KW-0805">Transcription regulation</keyword>
<keyword evidence="2" id="KW-0238">DNA-binding</keyword>
<dbReference type="RefSeq" id="WP_142461603.1">
    <property type="nucleotide sequence ID" value="NZ_CABGHF010000001.1"/>
</dbReference>
<dbReference type="Gene3D" id="1.10.10.60">
    <property type="entry name" value="Homeodomain-like"/>
    <property type="match status" value="2"/>
</dbReference>
<keyword evidence="3" id="KW-0804">Transcription</keyword>
<feature type="domain" description="HTH araC/xylS-type" evidence="4">
    <location>
        <begin position="204"/>
        <end position="302"/>
    </location>
</feature>
<evidence type="ECO:0000259" key="4">
    <source>
        <dbReference type="PROSITE" id="PS01124"/>
    </source>
</evidence>